<name>A0A2N7WCR1_9BURK</name>
<evidence type="ECO:0000256" key="8">
    <source>
        <dbReference type="SAM" id="Phobius"/>
    </source>
</evidence>
<comment type="subcellular location">
    <subcellularLocation>
        <location evidence="1">Membrane</location>
        <topology evidence="1">Multi-pass membrane protein</topology>
    </subcellularLocation>
</comment>
<feature type="transmembrane region" description="Helical" evidence="8">
    <location>
        <begin position="317"/>
        <end position="345"/>
    </location>
</feature>
<keyword evidence="6 8" id="KW-0472">Membrane</keyword>
<protein>
    <submittedName>
        <fullName evidence="9">Sodium:solute symporter</fullName>
    </submittedName>
</protein>
<keyword evidence="3" id="KW-0813">Transport</keyword>
<dbReference type="Gene3D" id="1.20.1730.10">
    <property type="entry name" value="Sodium/glucose cotransporter"/>
    <property type="match status" value="1"/>
</dbReference>
<feature type="transmembrane region" description="Helical" evidence="8">
    <location>
        <begin position="366"/>
        <end position="383"/>
    </location>
</feature>
<feature type="transmembrane region" description="Helical" evidence="8">
    <location>
        <begin position="111"/>
        <end position="130"/>
    </location>
</feature>
<evidence type="ECO:0000256" key="5">
    <source>
        <dbReference type="ARBA" id="ARBA00022989"/>
    </source>
</evidence>
<evidence type="ECO:0000256" key="4">
    <source>
        <dbReference type="ARBA" id="ARBA00022692"/>
    </source>
</evidence>
<comment type="similarity">
    <text evidence="2 7">Belongs to the sodium:solute symporter (SSF) (TC 2.A.21) family.</text>
</comment>
<evidence type="ECO:0000256" key="2">
    <source>
        <dbReference type="ARBA" id="ARBA00006434"/>
    </source>
</evidence>
<dbReference type="InterPro" id="IPR050277">
    <property type="entry name" value="Sodium:Solute_Symporter"/>
</dbReference>
<keyword evidence="4 8" id="KW-0812">Transmembrane</keyword>
<dbReference type="CDD" id="cd10322">
    <property type="entry name" value="SLC5sbd"/>
    <property type="match status" value="1"/>
</dbReference>
<evidence type="ECO:0000256" key="3">
    <source>
        <dbReference type="ARBA" id="ARBA00022448"/>
    </source>
</evidence>
<feature type="transmembrane region" description="Helical" evidence="8">
    <location>
        <begin position="389"/>
        <end position="411"/>
    </location>
</feature>
<evidence type="ECO:0000313" key="10">
    <source>
        <dbReference type="Proteomes" id="UP000235347"/>
    </source>
</evidence>
<dbReference type="PROSITE" id="PS50283">
    <property type="entry name" value="NA_SOLUT_SYMP_3"/>
    <property type="match status" value="1"/>
</dbReference>
<dbReference type="PANTHER" id="PTHR48086">
    <property type="entry name" value="SODIUM/PROLINE SYMPORTER-RELATED"/>
    <property type="match status" value="1"/>
</dbReference>
<evidence type="ECO:0000256" key="1">
    <source>
        <dbReference type="ARBA" id="ARBA00004141"/>
    </source>
</evidence>
<dbReference type="PANTHER" id="PTHR48086:SF8">
    <property type="entry name" value="MONOCARBOXYLIC ACID PERMEASE"/>
    <property type="match status" value="1"/>
</dbReference>
<keyword evidence="5 8" id="KW-1133">Transmembrane helix</keyword>
<dbReference type="EMBL" id="PNYB01000003">
    <property type="protein sequence ID" value="PMS27209.1"/>
    <property type="molecule type" value="Genomic_DNA"/>
</dbReference>
<gene>
    <name evidence="9" type="ORF">C0Z19_05555</name>
</gene>
<feature type="transmembrane region" description="Helical" evidence="8">
    <location>
        <begin position="271"/>
        <end position="297"/>
    </location>
</feature>
<accession>A0A2N7WCR1</accession>
<evidence type="ECO:0000256" key="7">
    <source>
        <dbReference type="RuleBase" id="RU362091"/>
    </source>
</evidence>
<keyword evidence="10" id="KW-1185">Reference proteome</keyword>
<organism evidence="9 10">
    <name type="scientific">Trinickia soli</name>
    <dbReference type="NCBI Taxonomy" id="380675"/>
    <lineage>
        <taxon>Bacteria</taxon>
        <taxon>Pseudomonadati</taxon>
        <taxon>Pseudomonadota</taxon>
        <taxon>Betaproteobacteria</taxon>
        <taxon>Burkholderiales</taxon>
        <taxon>Burkholderiaceae</taxon>
        <taxon>Trinickia</taxon>
    </lineage>
</organism>
<dbReference type="RefSeq" id="WP_102608781.1">
    <property type="nucleotide sequence ID" value="NZ_CADIKD010000001.1"/>
</dbReference>
<dbReference type="GO" id="GO:0005886">
    <property type="term" value="C:plasma membrane"/>
    <property type="evidence" value="ECO:0007669"/>
    <property type="project" value="TreeGrafter"/>
</dbReference>
<reference evidence="9 10" key="1">
    <citation type="submission" date="2018-01" db="EMBL/GenBank/DDBJ databases">
        <title>Whole genome analyses suggest that Burkholderia sensu lato contains two further novel genera in the rhizoxinica-symbiotica group Mycetohabitans gen. nov., and Trinickia gen. nov.: implications for the evolution of diazotrophy and nodulation in the Burkholderiaceae.</title>
        <authorList>
            <person name="Estrada-de los Santos P."/>
            <person name="Palmer M."/>
            <person name="Chavez-Ramirez B."/>
            <person name="Beukes C."/>
            <person name="Steenkamp E.T."/>
            <person name="Hirsch A.M."/>
            <person name="Manyaka P."/>
            <person name="Maluk M."/>
            <person name="Lafos M."/>
            <person name="Crook M."/>
            <person name="Gross E."/>
            <person name="Simon M.F."/>
            <person name="Bueno dos Reis Junior F."/>
            <person name="Poole P.S."/>
            <person name="Venter S.N."/>
            <person name="James E.K."/>
        </authorList>
    </citation>
    <scope>NUCLEOTIDE SEQUENCE [LARGE SCALE GENOMIC DNA]</scope>
    <source>
        <strain evidence="9 10">GP25-8</strain>
    </source>
</reference>
<feature type="transmembrane region" description="Helical" evidence="8">
    <location>
        <begin position="423"/>
        <end position="447"/>
    </location>
</feature>
<feature type="transmembrane region" description="Helical" evidence="8">
    <location>
        <begin position="72"/>
        <end position="91"/>
    </location>
</feature>
<feature type="transmembrane region" description="Helical" evidence="8">
    <location>
        <begin position="459"/>
        <end position="477"/>
    </location>
</feature>
<comment type="caution">
    <text evidence="9">The sequence shown here is derived from an EMBL/GenBank/DDBJ whole genome shotgun (WGS) entry which is preliminary data.</text>
</comment>
<dbReference type="InterPro" id="IPR038377">
    <property type="entry name" value="Na/Glc_symporter_sf"/>
</dbReference>
<evidence type="ECO:0000313" key="9">
    <source>
        <dbReference type="EMBL" id="PMS27209.1"/>
    </source>
</evidence>
<proteinExistence type="inferred from homology"/>
<feature type="transmembrane region" description="Helical" evidence="8">
    <location>
        <begin position="188"/>
        <end position="213"/>
    </location>
</feature>
<feature type="transmembrane region" description="Helical" evidence="8">
    <location>
        <begin position="160"/>
        <end position="176"/>
    </location>
</feature>
<sequence length="491" mass="52438">MSSALLIIAAITLVALGLGVRARRGHDMSLEQWSVGGRSFGTAFVFLLMAGEIYTTFTFLGGSGFAYGKGAAAYYILSYATLAYILSYWLLPPIWRYAKSHRLVSQPHFLASKYASPSLGVLVAIVDVVALVPYLVLQFKGLGIIVATASYGVISPTAAIWIGAIVVTAYVTISGVRGSAWNSVLKDLMILGIVIFLGLYLPMHFYGGLSPMFHAIDTAKPGFLTFPAKGSSVAWFQSTVLLTSLGFFMWPHTFGSIFTARDERIFRRNAAVLPLYQLILLFVFFVGFAATLKVPGLKGSDIDLSLFHLSLQAFDPWFIGVIGAAGVLTALVPGSMILNAAATLLANDVYRGAVDRTAADAKVAKLARALVPVIALVAVFFTLRGGETIVALLLMGYSFVTQLFPAVVTSLAPRNWVTRQGAFAGIVAGVAVVAYTTLAHASIGQWFPFLPDKLKDVNIGLVALVLNVVVLIIVSAVTQPRAAGQSQARTL</sequence>
<dbReference type="GO" id="GO:0022857">
    <property type="term" value="F:transmembrane transporter activity"/>
    <property type="evidence" value="ECO:0007669"/>
    <property type="project" value="InterPro"/>
</dbReference>
<dbReference type="Pfam" id="PF00474">
    <property type="entry name" value="SSF"/>
    <property type="match status" value="1"/>
</dbReference>
<dbReference type="InterPro" id="IPR001734">
    <property type="entry name" value="Na/solute_symporter"/>
</dbReference>
<evidence type="ECO:0000256" key="6">
    <source>
        <dbReference type="ARBA" id="ARBA00023136"/>
    </source>
</evidence>
<feature type="transmembrane region" description="Helical" evidence="8">
    <location>
        <begin position="233"/>
        <end position="250"/>
    </location>
</feature>
<dbReference type="AlphaFoldDB" id="A0A2N7WCR1"/>
<dbReference type="Proteomes" id="UP000235347">
    <property type="component" value="Unassembled WGS sequence"/>
</dbReference>
<feature type="transmembrane region" description="Helical" evidence="8">
    <location>
        <begin position="38"/>
        <end position="60"/>
    </location>
</feature>